<dbReference type="InterPro" id="IPR001789">
    <property type="entry name" value="Sig_transdc_resp-reg_receiver"/>
</dbReference>
<proteinExistence type="predicted"/>
<dbReference type="SMART" id="SM00850">
    <property type="entry name" value="LytTR"/>
    <property type="match status" value="1"/>
</dbReference>
<feature type="domain" description="HTH LytTR-type" evidence="9">
    <location>
        <begin position="134"/>
        <end position="231"/>
    </location>
</feature>
<dbReference type="InterPro" id="IPR011006">
    <property type="entry name" value="CheY-like_superfamily"/>
</dbReference>
<dbReference type="InterPro" id="IPR046947">
    <property type="entry name" value="LytR-like"/>
</dbReference>
<dbReference type="Pfam" id="PF00072">
    <property type="entry name" value="Response_reg"/>
    <property type="match status" value="1"/>
</dbReference>
<evidence type="ECO:0000313" key="13">
    <source>
        <dbReference type="Proteomes" id="UP000184204"/>
    </source>
</evidence>
<dbReference type="PROSITE" id="PS50110">
    <property type="entry name" value="RESPONSE_REGULATORY"/>
    <property type="match status" value="1"/>
</dbReference>
<dbReference type="InterPro" id="IPR007492">
    <property type="entry name" value="LytTR_DNA-bd_dom"/>
</dbReference>
<keyword evidence="2" id="KW-0963">Cytoplasm</keyword>
<keyword evidence="12" id="KW-1185">Reference proteome</keyword>
<dbReference type="PANTHER" id="PTHR37299">
    <property type="entry name" value="TRANSCRIPTIONAL REGULATOR-RELATED"/>
    <property type="match status" value="1"/>
</dbReference>
<dbReference type="Pfam" id="PF04397">
    <property type="entry name" value="LytTR"/>
    <property type="match status" value="1"/>
</dbReference>
<evidence type="ECO:0000313" key="12">
    <source>
        <dbReference type="Proteomes" id="UP000068026"/>
    </source>
</evidence>
<sequence length="237" mass="28293">MFKIAICDDNKILCTQIEKQIDEFFSTEMINYDIEVFFTGEEILTNLKEKEKYDLIFLDIELDRINGIHVGRYIREELLDDNTQIAFISAKSSYALDLFQVRPIHFLIKPIAKDQIFKIIEKTLELQGRQTKFFCYKSERTEKRVSFRDILYFSSEGKKIFLHMKNGKDYFYGKLSDLIVPSEDFLCIHKSFIVNRHCVIQFKFDRVLLSNSQELPISRIYRKEVRKQLNLLQREVL</sequence>
<dbReference type="PROSITE" id="PS50930">
    <property type="entry name" value="HTH_LYTTR"/>
    <property type="match status" value="1"/>
</dbReference>
<evidence type="ECO:0000313" key="11">
    <source>
        <dbReference type="EMBL" id="SHE73940.1"/>
    </source>
</evidence>
<comment type="function">
    <text evidence="6">Required for high-level post-exponential phase expression of a series of secreted proteins.</text>
</comment>
<reference evidence="12" key="2">
    <citation type="submission" date="2016-01" db="EMBL/GenBank/DDBJ databases">
        <authorList>
            <person name="Poehlein A."/>
            <person name="Schlien K."/>
            <person name="Gottschalk G."/>
            <person name="Buckel W."/>
            <person name="Daniel R."/>
        </authorList>
    </citation>
    <scope>NUCLEOTIDE SEQUENCE [LARGE SCALE GENOMIC DNA]</scope>
    <source>
        <strain evidence="12">X2</strain>
    </source>
</reference>
<dbReference type="Proteomes" id="UP000184204">
    <property type="component" value="Unassembled WGS sequence"/>
</dbReference>
<dbReference type="RefSeq" id="WP_066049023.1">
    <property type="nucleotide sequence ID" value="NZ_CP014223.1"/>
</dbReference>
<name>A0A0X1U7A0_ANAPI</name>
<dbReference type="SUPFAM" id="SSF52172">
    <property type="entry name" value="CheY-like"/>
    <property type="match status" value="1"/>
</dbReference>
<dbReference type="AlphaFoldDB" id="A0A0X1U7A0"/>
<comment type="function">
    <text evidence="5">May play the central regulatory role in sporulation. It may be an element of the effector pathway responsible for the activation of sporulation genes in response to nutritional stress. Spo0A may act in concert with spo0H (a sigma factor) to control the expression of some genes that are critical to the sporulation process.</text>
</comment>
<reference evidence="11" key="3">
    <citation type="submission" date="2016-11" db="EMBL/GenBank/DDBJ databases">
        <authorList>
            <person name="Varghese N."/>
            <person name="Submissions S."/>
        </authorList>
    </citation>
    <scope>NUCLEOTIDE SEQUENCE</scope>
    <source>
        <strain evidence="11">DSM 1682</strain>
    </source>
</reference>
<keyword evidence="4" id="KW-0010">Activator</keyword>
<keyword evidence="7" id="KW-0597">Phosphoprotein</keyword>
<reference evidence="10 12" key="1">
    <citation type="journal article" date="2016" name="Genome Announc.">
        <title>Complete Genome Sequence of the Amino Acid-Fermenting Clostridium propionicum X2 (DSM 1682).</title>
        <authorList>
            <person name="Poehlein A."/>
            <person name="Schlien K."/>
            <person name="Chowdhury N.P."/>
            <person name="Gottschalk G."/>
            <person name="Buckel W."/>
            <person name="Daniel R."/>
        </authorList>
    </citation>
    <scope>NUCLEOTIDE SEQUENCE [LARGE SCALE GENOMIC DNA]</scope>
    <source>
        <strain evidence="10 12">X2</strain>
    </source>
</reference>
<dbReference type="KEGG" id="cpro:CPRO_12150"/>
<dbReference type="Proteomes" id="UP000068026">
    <property type="component" value="Chromosome"/>
</dbReference>
<dbReference type="SMART" id="SM00448">
    <property type="entry name" value="REC"/>
    <property type="match status" value="1"/>
</dbReference>
<evidence type="ECO:0000259" key="8">
    <source>
        <dbReference type="PROSITE" id="PS50110"/>
    </source>
</evidence>
<evidence type="ECO:0000256" key="2">
    <source>
        <dbReference type="ARBA" id="ARBA00022490"/>
    </source>
</evidence>
<evidence type="ECO:0000256" key="3">
    <source>
        <dbReference type="ARBA" id="ARBA00023012"/>
    </source>
</evidence>
<evidence type="ECO:0000259" key="9">
    <source>
        <dbReference type="PROSITE" id="PS50930"/>
    </source>
</evidence>
<gene>
    <name evidence="10" type="primary">agrA</name>
    <name evidence="10" type="ORF">CPRO_12150</name>
    <name evidence="11" type="ORF">SAMN02745151_01626</name>
</gene>
<evidence type="ECO:0000256" key="5">
    <source>
        <dbReference type="ARBA" id="ARBA00024867"/>
    </source>
</evidence>
<dbReference type="OrthoDB" id="9802383at2"/>
<feature type="domain" description="Response regulatory" evidence="8">
    <location>
        <begin position="3"/>
        <end position="124"/>
    </location>
</feature>
<protein>
    <recommendedName>
        <fullName evidence="1">Stage 0 sporulation protein A homolog</fullName>
    </recommendedName>
</protein>
<dbReference type="EMBL" id="CP014223">
    <property type="protein sequence ID" value="AMJ40808.1"/>
    <property type="molecule type" value="Genomic_DNA"/>
</dbReference>
<dbReference type="GO" id="GO:0003677">
    <property type="term" value="F:DNA binding"/>
    <property type="evidence" value="ECO:0007669"/>
    <property type="project" value="InterPro"/>
</dbReference>
<dbReference type="Gene3D" id="3.40.50.2300">
    <property type="match status" value="1"/>
</dbReference>
<evidence type="ECO:0000313" key="10">
    <source>
        <dbReference type="EMBL" id="AMJ40808.1"/>
    </source>
</evidence>
<evidence type="ECO:0000256" key="1">
    <source>
        <dbReference type="ARBA" id="ARBA00018672"/>
    </source>
</evidence>
<dbReference type="GO" id="GO:0000156">
    <property type="term" value="F:phosphorelay response regulator activity"/>
    <property type="evidence" value="ECO:0007669"/>
    <property type="project" value="InterPro"/>
</dbReference>
<dbReference type="PANTHER" id="PTHR37299:SF3">
    <property type="entry name" value="STAGE 0 SPORULATION PROTEIN A HOMOLOG"/>
    <property type="match status" value="1"/>
</dbReference>
<accession>A0A0X1U7A0</accession>
<evidence type="ECO:0000256" key="4">
    <source>
        <dbReference type="ARBA" id="ARBA00023159"/>
    </source>
</evidence>
<reference evidence="13" key="4">
    <citation type="submission" date="2016-11" db="EMBL/GenBank/DDBJ databases">
        <authorList>
            <person name="Jaros S."/>
            <person name="Januszkiewicz K."/>
            <person name="Wedrychowicz H."/>
        </authorList>
    </citation>
    <scope>NUCLEOTIDE SEQUENCE [LARGE SCALE GENOMIC DNA]</scope>
    <source>
        <strain evidence="13">DSM 1682</strain>
    </source>
</reference>
<dbReference type="EMBL" id="FQUA01000006">
    <property type="protein sequence ID" value="SHE73940.1"/>
    <property type="molecule type" value="Genomic_DNA"/>
</dbReference>
<organism evidence="11 13">
    <name type="scientific">Anaerotignum propionicum DSM 1682</name>
    <dbReference type="NCBI Taxonomy" id="991789"/>
    <lineage>
        <taxon>Bacteria</taxon>
        <taxon>Bacillati</taxon>
        <taxon>Bacillota</taxon>
        <taxon>Clostridia</taxon>
        <taxon>Lachnospirales</taxon>
        <taxon>Anaerotignaceae</taxon>
        <taxon>Anaerotignum</taxon>
    </lineage>
</organism>
<dbReference type="Gene3D" id="2.40.50.1020">
    <property type="entry name" value="LytTr DNA-binding domain"/>
    <property type="match status" value="1"/>
</dbReference>
<evidence type="ECO:0000256" key="7">
    <source>
        <dbReference type="PROSITE-ProRule" id="PRU00169"/>
    </source>
</evidence>
<evidence type="ECO:0000256" key="6">
    <source>
        <dbReference type="ARBA" id="ARBA00037164"/>
    </source>
</evidence>
<keyword evidence="3" id="KW-0902">Two-component regulatory system</keyword>
<feature type="modified residue" description="4-aspartylphosphate" evidence="7">
    <location>
        <position position="59"/>
    </location>
</feature>